<gene>
    <name evidence="1" type="ORF">DSCW_25770</name>
</gene>
<name>A0A5K7Z3B7_9BACT</name>
<evidence type="ECO:0000313" key="1">
    <source>
        <dbReference type="EMBL" id="BBO75160.1"/>
    </source>
</evidence>
<accession>A0A5K7Z3B7</accession>
<dbReference type="Proteomes" id="UP000427769">
    <property type="component" value="Chromosome"/>
</dbReference>
<dbReference type="KEGG" id="dwd:DSCW_25770"/>
<sequence>MDQEVEKIKMSEEFRICPACGYRDGFHSMFRKQGRTTQWLFICPSCHKIFDIGFTLPLGSKHTHEIDDQGKE</sequence>
<protein>
    <submittedName>
        <fullName evidence="1">Uncharacterized protein</fullName>
    </submittedName>
</protein>
<reference evidence="1 2" key="1">
    <citation type="submission" date="2019-11" db="EMBL/GenBank/DDBJ databases">
        <title>Comparative genomics of hydrocarbon-degrading Desulfosarcina strains.</title>
        <authorList>
            <person name="Watanabe M."/>
            <person name="Kojima H."/>
            <person name="Fukui M."/>
        </authorList>
    </citation>
    <scope>NUCLEOTIDE SEQUENCE [LARGE SCALE GENOMIC DNA]</scope>
    <source>
        <strain evidence="1 2">PP31</strain>
    </source>
</reference>
<keyword evidence="2" id="KW-1185">Reference proteome</keyword>
<dbReference type="EMBL" id="AP021875">
    <property type="protein sequence ID" value="BBO75160.1"/>
    <property type="molecule type" value="Genomic_DNA"/>
</dbReference>
<evidence type="ECO:0000313" key="2">
    <source>
        <dbReference type="Proteomes" id="UP000427769"/>
    </source>
</evidence>
<organism evidence="1 2">
    <name type="scientific">Desulfosarcina widdelii</name>
    <dbReference type="NCBI Taxonomy" id="947919"/>
    <lineage>
        <taxon>Bacteria</taxon>
        <taxon>Pseudomonadati</taxon>
        <taxon>Thermodesulfobacteriota</taxon>
        <taxon>Desulfobacteria</taxon>
        <taxon>Desulfobacterales</taxon>
        <taxon>Desulfosarcinaceae</taxon>
        <taxon>Desulfosarcina</taxon>
    </lineage>
</organism>
<proteinExistence type="predicted"/>
<dbReference type="AlphaFoldDB" id="A0A5K7Z3B7"/>